<dbReference type="EMBL" id="HG793128">
    <property type="protein sequence ID" value="CDK27241.1"/>
    <property type="molecule type" value="Genomic_DNA"/>
</dbReference>
<feature type="transmembrane region" description="Helical" evidence="7">
    <location>
        <begin position="137"/>
        <end position="158"/>
    </location>
</feature>
<dbReference type="Pfam" id="PF01733">
    <property type="entry name" value="Nucleoside_tran"/>
    <property type="match status" value="1"/>
</dbReference>
<protein>
    <recommendedName>
        <fullName evidence="10">Nucleoside transporter</fullName>
    </recommendedName>
</protein>
<dbReference type="InterPro" id="IPR036259">
    <property type="entry name" value="MFS_trans_sf"/>
</dbReference>
<evidence type="ECO:0000256" key="7">
    <source>
        <dbReference type="SAM" id="Phobius"/>
    </source>
</evidence>
<dbReference type="HOGENOM" id="CLU_021611_3_0_1"/>
<evidence type="ECO:0008006" key="10">
    <source>
        <dbReference type="Google" id="ProtNLM"/>
    </source>
</evidence>
<dbReference type="GO" id="GO:0034257">
    <property type="term" value="F:nicotinamide riboside transmembrane transporter activity"/>
    <property type="evidence" value="ECO:0007669"/>
    <property type="project" value="EnsemblFungi"/>
</dbReference>
<dbReference type="OrthoDB" id="46396at2759"/>
<keyword evidence="4 7" id="KW-0812">Transmembrane</keyword>
<evidence type="ECO:0000256" key="1">
    <source>
        <dbReference type="ARBA" id="ARBA00004141"/>
    </source>
</evidence>
<feature type="transmembrane region" description="Helical" evidence="7">
    <location>
        <begin position="30"/>
        <end position="53"/>
    </location>
</feature>
<dbReference type="InterPro" id="IPR002259">
    <property type="entry name" value="Eqnu_transpt"/>
</dbReference>
<evidence type="ECO:0000256" key="6">
    <source>
        <dbReference type="ARBA" id="ARBA00023136"/>
    </source>
</evidence>
<reference evidence="8" key="2">
    <citation type="submission" date="2014-02" db="EMBL/GenBank/DDBJ databases">
        <title>Complete DNA sequence of /Kuraishia capsulata/ illustrates novel genomic features among budding yeasts (/Saccharomycotina/).</title>
        <authorList>
            <person name="Morales L."/>
            <person name="Noel B."/>
            <person name="Porcel B."/>
            <person name="Marcet-Houben M."/>
            <person name="Hullo M-F."/>
            <person name="Sacerdot C."/>
            <person name="Tekaia F."/>
            <person name="Leh-Louis V."/>
            <person name="Despons L."/>
            <person name="Khanna V."/>
            <person name="Aury J-M."/>
            <person name="Barbe V."/>
            <person name="Couloux A."/>
            <person name="Labadie K."/>
            <person name="Pelletier E."/>
            <person name="Souciet J-L."/>
            <person name="Boekhout T."/>
            <person name="Gabaldon T."/>
            <person name="Wincker P."/>
            <person name="Dujon B."/>
        </authorList>
    </citation>
    <scope>NUCLEOTIDE SEQUENCE</scope>
    <source>
        <strain evidence="8">CBS 1993</strain>
    </source>
</reference>
<reference evidence="8" key="1">
    <citation type="submission" date="2013-12" db="EMBL/GenBank/DDBJ databases">
        <authorList>
            <person name="Genoscope - CEA"/>
        </authorList>
    </citation>
    <scope>NUCLEOTIDE SEQUENCE</scope>
    <source>
        <strain evidence="8">CBS 1993</strain>
    </source>
</reference>
<keyword evidence="3" id="KW-0813">Transport</keyword>
<dbReference type="GeneID" id="34520625"/>
<comment type="subcellular location">
    <subcellularLocation>
        <location evidence="1">Membrane</location>
        <topology evidence="1">Multi-pass membrane protein</topology>
    </subcellularLocation>
</comment>
<keyword evidence="5 7" id="KW-1133">Transmembrane helix</keyword>
<dbReference type="PANTHER" id="PTHR10332:SF88">
    <property type="entry name" value="EQUILIBRATIVE NUCLEOSIDE TRANSPORTER 1, ISOFORM A"/>
    <property type="match status" value="1"/>
</dbReference>
<dbReference type="GO" id="GO:0000329">
    <property type="term" value="C:fungal-type vacuole membrane"/>
    <property type="evidence" value="ECO:0007669"/>
    <property type="project" value="EnsemblFungi"/>
</dbReference>
<feature type="transmembrane region" description="Helical" evidence="7">
    <location>
        <begin position="374"/>
        <end position="394"/>
    </location>
</feature>
<dbReference type="GO" id="GO:0005886">
    <property type="term" value="C:plasma membrane"/>
    <property type="evidence" value="ECO:0007669"/>
    <property type="project" value="TreeGrafter"/>
</dbReference>
<evidence type="ECO:0000256" key="5">
    <source>
        <dbReference type="ARBA" id="ARBA00022989"/>
    </source>
</evidence>
<dbReference type="AlphaFoldDB" id="W6ML97"/>
<feature type="transmembrane region" description="Helical" evidence="7">
    <location>
        <begin position="300"/>
        <end position="321"/>
    </location>
</feature>
<keyword evidence="9" id="KW-1185">Reference proteome</keyword>
<dbReference type="GO" id="GO:0015205">
    <property type="term" value="F:nucleobase transmembrane transporter activity"/>
    <property type="evidence" value="ECO:0007669"/>
    <property type="project" value="EnsemblFungi"/>
</dbReference>
<organism evidence="8 9">
    <name type="scientific">Kuraishia capsulata CBS 1993</name>
    <dbReference type="NCBI Taxonomy" id="1382522"/>
    <lineage>
        <taxon>Eukaryota</taxon>
        <taxon>Fungi</taxon>
        <taxon>Dikarya</taxon>
        <taxon>Ascomycota</taxon>
        <taxon>Saccharomycotina</taxon>
        <taxon>Pichiomycetes</taxon>
        <taxon>Pichiales</taxon>
        <taxon>Pichiaceae</taxon>
        <taxon>Kuraishia</taxon>
    </lineage>
</organism>
<feature type="transmembrane region" description="Helical" evidence="7">
    <location>
        <begin position="170"/>
        <end position="192"/>
    </location>
</feature>
<feature type="transmembrane region" description="Helical" evidence="7">
    <location>
        <begin position="73"/>
        <end position="95"/>
    </location>
</feature>
<dbReference type="RefSeq" id="XP_022459237.1">
    <property type="nucleotide sequence ID" value="XM_022601612.1"/>
</dbReference>
<feature type="transmembrane region" description="Helical" evidence="7">
    <location>
        <begin position="441"/>
        <end position="468"/>
    </location>
</feature>
<evidence type="ECO:0000313" key="8">
    <source>
        <dbReference type="EMBL" id="CDK27241.1"/>
    </source>
</evidence>
<name>W6ML97_9ASCO</name>
<comment type="similarity">
    <text evidence="2">Belongs to the SLC29A/ENT transporter (TC 2.A.57) family.</text>
</comment>
<keyword evidence="6 7" id="KW-0472">Membrane</keyword>
<evidence type="ECO:0000256" key="2">
    <source>
        <dbReference type="ARBA" id="ARBA00007965"/>
    </source>
</evidence>
<dbReference type="STRING" id="1382522.W6ML97"/>
<dbReference type="PIRSF" id="PIRSF016379">
    <property type="entry name" value="ENT"/>
    <property type="match status" value="1"/>
</dbReference>
<dbReference type="Proteomes" id="UP000019384">
    <property type="component" value="Unassembled WGS sequence"/>
</dbReference>
<dbReference type="PRINTS" id="PR01130">
    <property type="entry name" value="DERENTRNSPRT"/>
</dbReference>
<evidence type="ECO:0000256" key="4">
    <source>
        <dbReference type="ARBA" id="ARBA00022692"/>
    </source>
</evidence>
<feature type="transmembrane region" description="Helical" evidence="7">
    <location>
        <begin position="212"/>
        <end position="234"/>
    </location>
</feature>
<sequence>MDQPLDEPRSSSAGEDYDNRIVLTIPSTRLVLRLSGLKYIAFTVLGMALLWPWNCFLSASEYFTERFSSKPLLANNYSSTMMTISTLTSTLFNLYLSQRQKDVDYAARVRLGQRLTIFVFLLMGLSCLVGTNSSPVMVFVFVMINVFLSSVGTCLSQVGCMALVNVMKPLYANAVVVGSAIAGVLPSIALIASTVSIKASTEETTQASDRNSAVAVYFFTACAVSAIALVLFWLCERFDDLKPDTPPASQSYIPLANEDPDSVFSADSGPSDDDIIKTVEQQQHSHIHVPFSVLWAKLKLLVLTIFFTFSVTLIFPVYASAIESVNHDSHPDSLWFTKRVFIPLAFLVWNIGDLVGRLACSLPIFVLSSQKMMIIYSLSRLLFIPVFYCCNIQNKGALFIFDSDIVYMVALLAFGFSNGQLYSSCFMSVSQYMDTEEEKKAASGFTAVFLSCGLAFGSLASYLFVALIY</sequence>
<evidence type="ECO:0000313" key="9">
    <source>
        <dbReference type="Proteomes" id="UP000019384"/>
    </source>
</evidence>
<proteinExistence type="inferred from homology"/>
<feature type="transmembrane region" description="Helical" evidence="7">
    <location>
        <begin position="406"/>
        <end position="429"/>
    </location>
</feature>
<gene>
    <name evidence="8" type="ORF">KUCA_T00003219001</name>
</gene>
<feature type="transmembrane region" description="Helical" evidence="7">
    <location>
        <begin position="115"/>
        <end position="131"/>
    </location>
</feature>
<evidence type="ECO:0000256" key="3">
    <source>
        <dbReference type="ARBA" id="ARBA00022448"/>
    </source>
</evidence>
<accession>W6ML97</accession>
<dbReference type="SUPFAM" id="SSF103473">
    <property type="entry name" value="MFS general substrate transporter"/>
    <property type="match status" value="1"/>
</dbReference>
<dbReference type="PANTHER" id="PTHR10332">
    <property type="entry name" value="EQUILIBRATIVE NUCLEOSIDE TRANSPORTER"/>
    <property type="match status" value="1"/>
</dbReference>